<feature type="transmembrane region" description="Helical" evidence="1">
    <location>
        <begin position="21"/>
        <end position="45"/>
    </location>
</feature>
<dbReference type="RefSeq" id="WP_290139760.1">
    <property type="nucleotide sequence ID" value="NZ_CP101620.1"/>
</dbReference>
<dbReference type="Proteomes" id="UP001060112">
    <property type="component" value="Chromosome"/>
</dbReference>
<dbReference type="Gene3D" id="1.10.3810.10">
    <property type="entry name" value="Biosynthetic peptidoglycan transglycosylase-like"/>
    <property type="match status" value="1"/>
</dbReference>
<keyword evidence="1" id="KW-1133">Transmembrane helix</keyword>
<dbReference type="SUPFAM" id="SSF53955">
    <property type="entry name" value="Lysozyme-like"/>
    <property type="match status" value="1"/>
</dbReference>
<dbReference type="EMBL" id="CP101620">
    <property type="protein sequence ID" value="UTY38983.1"/>
    <property type="molecule type" value="Genomic_DNA"/>
</dbReference>
<keyword evidence="1" id="KW-0472">Membrane</keyword>
<dbReference type="InterPro" id="IPR023346">
    <property type="entry name" value="Lysozyme-like_dom_sf"/>
</dbReference>
<dbReference type="InterPro" id="IPR036950">
    <property type="entry name" value="PBP_transglycosylase"/>
</dbReference>
<accession>A0ABY5I4K4</accession>
<proteinExistence type="predicted"/>
<reference evidence="2" key="1">
    <citation type="submission" date="2022-07" db="EMBL/GenBank/DDBJ databases">
        <title>Faecal culturing of patients with breast cancer.</title>
        <authorList>
            <person name="Teng N.M.Y."/>
            <person name="Kiu R."/>
            <person name="Evans R."/>
            <person name="Baker D.J."/>
            <person name="Zenner C."/>
            <person name="Robinson S.D."/>
            <person name="Hall L.J."/>
        </authorList>
    </citation>
    <scope>NUCLEOTIDE SEQUENCE</scope>
    <source>
        <strain evidence="2">LH1062</strain>
    </source>
</reference>
<evidence type="ECO:0000313" key="3">
    <source>
        <dbReference type="Proteomes" id="UP001060112"/>
    </source>
</evidence>
<name>A0ABY5I4K4_9FIRM</name>
<evidence type="ECO:0000313" key="2">
    <source>
        <dbReference type="EMBL" id="UTY38983.1"/>
    </source>
</evidence>
<protein>
    <submittedName>
        <fullName evidence="2">Transglycosylase domain-containing protein</fullName>
    </submittedName>
</protein>
<sequence length="139" mass="15570">MKKISKKKSTKTGNQRQKRRIIKVICLILAVLITSGGMYLGFGIFKQVEGFSKERLVSDESSILCTTDGEEWFSVARGGVQKNVTYNDIPQVMIDAVVAAEDSRFLNITVLMLHVLLKHCLETLLLEESLQVDQPLLNS</sequence>
<organism evidence="2 3">
    <name type="scientific">Allocoprobacillus halotolerans</name>
    <dbReference type="NCBI Taxonomy" id="2944914"/>
    <lineage>
        <taxon>Bacteria</taxon>
        <taxon>Bacillati</taxon>
        <taxon>Bacillota</taxon>
        <taxon>Erysipelotrichia</taxon>
        <taxon>Erysipelotrichales</taxon>
        <taxon>Erysipelotrichaceae</taxon>
        <taxon>Allocoprobacillus</taxon>
    </lineage>
</organism>
<evidence type="ECO:0000256" key="1">
    <source>
        <dbReference type="SAM" id="Phobius"/>
    </source>
</evidence>
<gene>
    <name evidence="2" type="ORF">NMU03_15595</name>
</gene>
<keyword evidence="3" id="KW-1185">Reference proteome</keyword>
<keyword evidence="1" id="KW-0812">Transmembrane</keyword>